<dbReference type="RefSeq" id="XP_009010545.1">
    <property type="nucleotide sequence ID" value="XM_009012297.1"/>
</dbReference>
<keyword evidence="2" id="KW-0472">Membrane</keyword>
<keyword evidence="2" id="KW-0812">Transmembrane</keyword>
<reference evidence="5" key="1">
    <citation type="submission" date="2012-12" db="EMBL/GenBank/DDBJ databases">
        <authorList>
            <person name="Hellsten U."/>
            <person name="Grimwood J."/>
            <person name="Chapman J.A."/>
            <person name="Shapiro H."/>
            <person name="Aerts A."/>
            <person name="Otillar R.P."/>
            <person name="Terry A.Y."/>
            <person name="Boore J.L."/>
            <person name="Simakov O."/>
            <person name="Marletaz F."/>
            <person name="Cho S.-J."/>
            <person name="Edsinger-Gonzales E."/>
            <person name="Havlak P."/>
            <person name="Kuo D.-H."/>
            <person name="Larsson T."/>
            <person name="Lv J."/>
            <person name="Arendt D."/>
            <person name="Savage R."/>
            <person name="Osoegawa K."/>
            <person name="de Jong P."/>
            <person name="Lindberg D.R."/>
            <person name="Seaver E.C."/>
            <person name="Weisblat D.A."/>
            <person name="Putnam N.H."/>
            <person name="Grigoriev I.V."/>
            <person name="Rokhsar D.S."/>
        </authorList>
    </citation>
    <scope>NUCLEOTIDE SEQUENCE</scope>
</reference>
<feature type="compositionally biased region" description="Polar residues" evidence="1">
    <location>
        <begin position="239"/>
        <end position="248"/>
    </location>
</feature>
<dbReference type="Proteomes" id="UP000015101">
    <property type="component" value="Unassembled WGS sequence"/>
</dbReference>
<keyword evidence="2" id="KW-1133">Transmembrane helix</keyword>
<protein>
    <submittedName>
        <fullName evidence="3 4">Uncharacterized protein</fullName>
    </submittedName>
</protein>
<dbReference type="CTD" id="20208940"/>
<feature type="compositionally biased region" description="Acidic residues" evidence="1">
    <location>
        <begin position="216"/>
        <end position="236"/>
    </location>
</feature>
<evidence type="ECO:0000313" key="3">
    <source>
        <dbReference type="EMBL" id="ESO11385.1"/>
    </source>
</evidence>
<feature type="transmembrane region" description="Helical" evidence="2">
    <location>
        <begin position="149"/>
        <end position="171"/>
    </location>
</feature>
<feature type="region of interest" description="Disordered" evidence="1">
    <location>
        <begin position="210"/>
        <end position="286"/>
    </location>
</feature>
<dbReference type="AlphaFoldDB" id="T1FJE1"/>
<reference evidence="4" key="3">
    <citation type="submission" date="2015-06" db="UniProtKB">
        <authorList>
            <consortium name="EnsemblMetazoa"/>
        </authorList>
    </citation>
    <scope>IDENTIFICATION</scope>
</reference>
<dbReference type="EMBL" id="AMQM01008670">
    <property type="status" value="NOT_ANNOTATED_CDS"/>
    <property type="molecule type" value="Genomic_DNA"/>
</dbReference>
<dbReference type="InParanoid" id="T1FJE1"/>
<dbReference type="HOGENOM" id="CLU_974113_0_0_1"/>
<organism evidence="4 5">
    <name type="scientific">Helobdella robusta</name>
    <name type="common">Californian leech</name>
    <dbReference type="NCBI Taxonomy" id="6412"/>
    <lineage>
        <taxon>Eukaryota</taxon>
        <taxon>Metazoa</taxon>
        <taxon>Spiralia</taxon>
        <taxon>Lophotrochozoa</taxon>
        <taxon>Annelida</taxon>
        <taxon>Clitellata</taxon>
        <taxon>Hirudinea</taxon>
        <taxon>Rhynchobdellida</taxon>
        <taxon>Glossiphoniidae</taxon>
        <taxon>Helobdella</taxon>
    </lineage>
</organism>
<dbReference type="GeneID" id="20208940"/>
<dbReference type="KEGG" id="hro:HELRODRAFT_183268"/>
<gene>
    <name evidence="4" type="primary">20208940</name>
    <name evidence="3" type="ORF">HELRODRAFT_183268</name>
</gene>
<evidence type="ECO:0000313" key="5">
    <source>
        <dbReference type="Proteomes" id="UP000015101"/>
    </source>
</evidence>
<feature type="transmembrane region" description="Helical" evidence="2">
    <location>
        <begin position="17"/>
        <end position="35"/>
    </location>
</feature>
<dbReference type="EnsemblMetazoa" id="HelroT183268">
    <property type="protein sequence ID" value="HelroP183268"/>
    <property type="gene ID" value="HelroG183268"/>
</dbReference>
<evidence type="ECO:0000313" key="4">
    <source>
        <dbReference type="EnsemblMetazoa" id="HelroP183268"/>
    </source>
</evidence>
<keyword evidence="5" id="KW-1185">Reference proteome</keyword>
<evidence type="ECO:0000256" key="2">
    <source>
        <dbReference type="SAM" id="Phobius"/>
    </source>
</evidence>
<reference evidence="3 5" key="2">
    <citation type="journal article" date="2013" name="Nature">
        <title>Insights into bilaterian evolution from three spiralian genomes.</title>
        <authorList>
            <person name="Simakov O."/>
            <person name="Marletaz F."/>
            <person name="Cho S.J."/>
            <person name="Edsinger-Gonzales E."/>
            <person name="Havlak P."/>
            <person name="Hellsten U."/>
            <person name="Kuo D.H."/>
            <person name="Larsson T."/>
            <person name="Lv J."/>
            <person name="Arendt D."/>
            <person name="Savage R."/>
            <person name="Osoegawa K."/>
            <person name="de Jong P."/>
            <person name="Grimwood J."/>
            <person name="Chapman J.A."/>
            <person name="Shapiro H."/>
            <person name="Aerts A."/>
            <person name="Otillar R.P."/>
            <person name="Terry A.Y."/>
            <person name="Boore J.L."/>
            <person name="Grigoriev I.V."/>
            <person name="Lindberg D.R."/>
            <person name="Seaver E.C."/>
            <person name="Weisblat D.A."/>
            <person name="Putnam N.H."/>
            <person name="Rokhsar D.S."/>
        </authorList>
    </citation>
    <scope>NUCLEOTIDE SEQUENCE</scope>
</reference>
<accession>T1FJE1</accession>
<feature type="transmembrane region" description="Helical" evidence="2">
    <location>
        <begin position="47"/>
        <end position="71"/>
    </location>
</feature>
<evidence type="ECO:0000256" key="1">
    <source>
        <dbReference type="SAM" id="MobiDB-lite"/>
    </source>
</evidence>
<dbReference type="EMBL" id="KB095821">
    <property type="protein sequence ID" value="ESO11385.1"/>
    <property type="molecule type" value="Genomic_DNA"/>
</dbReference>
<proteinExistence type="predicted"/>
<sequence>MAQLCNKVSTNTNPNNLTIVIIIIITIVTVAVEAASSWNDVDGGKALAVVAVVVVVVIKLASNAYCLPISACDASTLTLVNADIIRIADDVRDELLLVECQPNHVFFNGESEAKITCKTGNKWSASKLTCIAKNYPTLVPPEQLFDSRYYVAALIMFALMFVFLRILYFVLSGIFLRGKGEEGSEEKPKRCDCLCPCSCPTFLERMVGARKRDVEEERGEEDDEGPDSAEEVEGEQAVDGTTETTLNENFAPEALDDEKNVASESVAAGTTASGEAPKSAKQSEKE</sequence>
<name>T1FJE1_HELRO</name>